<dbReference type="OrthoDB" id="9805228at2"/>
<dbReference type="RefSeq" id="WP_139448643.1">
    <property type="nucleotide sequence ID" value="NZ_SMDR01000002.1"/>
</dbReference>
<evidence type="ECO:0000256" key="1">
    <source>
        <dbReference type="ARBA" id="ARBA00006817"/>
    </source>
</evidence>
<evidence type="ECO:0000313" key="4">
    <source>
        <dbReference type="Proteomes" id="UP000305760"/>
    </source>
</evidence>
<organism evidence="3 4">
    <name type="scientific">Arenimonas terrae</name>
    <dbReference type="NCBI Taxonomy" id="2546226"/>
    <lineage>
        <taxon>Bacteria</taxon>
        <taxon>Pseudomonadati</taxon>
        <taxon>Pseudomonadota</taxon>
        <taxon>Gammaproteobacteria</taxon>
        <taxon>Lysobacterales</taxon>
        <taxon>Lysobacteraceae</taxon>
        <taxon>Arenimonas</taxon>
    </lineage>
</organism>
<sequence length="155" mass="17319">MTAVAHTSFVIERDFLASPARVFRGWSELALKQRWTDCHSDLAGRTHTLDFRPGGSETVTMRFPQGGTCVVRFHYFDIVPDRRIVYGYAMELDGRAGSVSLVTVEFAPTPAGTRMVFTEQAALLEEGQDLAERIEGTREGFDRLARELEPAPARP</sequence>
<dbReference type="Proteomes" id="UP000305760">
    <property type="component" value="Unassembled WGS sequence"/>
</dbReference>
<gene>
    <name evidence="3" type="ORF">E1B00_10940</name>
</gene>
<evidence type="ECO:0000313" key="3">
    <source>
        <dbReference type="EMBL" id="TNJ33837.1"/>
    </source>
</evidence>
<comment type="similarity">
    <text evidence="1">Belongs to the AHA1 family.</text>
</comment>
<name>A0A5C4RTB3_9GAMM</name>
<dbReference type="Pfam" id="PF08327">
    <property type="entry name" value="AHSA1"/>
    <property type="match status" value="1"/>
</dbReference>
<dbReference type="InterPro" id="IPR013538">
    <property type="entry name" value="ASHA1/2-like_C"/>
</dbReference>
<keyword evidence="4" id="KW-1185">Reference proteome</keyword>
<dbReference type="EMBL" id="SMDR01000002">
    <property type="protein sequence ID" value="TNJ33837.1"/>
    <property type="molecule type" value="Genomic_DNA"/>
</dbReference>
<protein>
    <submittedName>
        <fullName evidence="3">ATPase</fullName>
    </submittedName>
</protein>
<dbReference type="InterPro" id="IPR023393">
    <property type="entry name" value="START-like_dom_sf"/>
</dbReference>
<proteinExistence type="inferred from homology"/>
<dbReference type="AlphaFoldDB" id="A0A5C4RTB3"/>
<accession>A0A5C4RTB3</accession>
<dbReference type="Gene3D" id="3.30.530.20">
    <property type="match status" value="1"/>
</dbReference>
<dbReference type="SUPFAM" id="SSF55961">
    <property type="entry name" value="Bet v1-like"/>
    <property type="match status" value="1"/>
</dbReference>
<evidence type="ECO:0000259" key="2">
    <source>
        <dbReference type="Pfam" id="PF08327"/>
    </source>
</evidence>
<reference evidence="3 4" key="1">
    <citation type="submission" date="2019-03" db="EMBL/GenBank/DDBJ databases">
        <title>Arenimonas daejeonensis sp. nov., isolated from compost.</title>
        <authorList>
            <person name="Jeon C.O."/>
        </authorList>
    </citation>
    <scope>NUCLEOTIDE SEQUENCE [LARGE SCALE GENOMIC DNA]</scope>
    <source>
        <strain evidence="3 4">R29</strain>
    </source>
</reference>
<feature type="domain" description="Activator of Hsp90 ATPase homologue 1/2-like C-terminal" evidence="2">
    <location>
        <begin position="17"/>
        <end position="148"/>
    </location>
</feature>
<comment type="caution">
    <text evidence="3">The sequence shown here is derived from an EMBL/GenBank/DDBJ whole genome shotgun (WGS) entry which is preliminary data.</text>
</comment>